<dbReference type="AlphaFoldDB" id="A0AAN9YWA2"/>
<comment type="caution">
    <text evidence="1">The sequence shown here is derived from an EMBL/GenBank/DDBJ whole genome shotgun (WGS) entry which is preliminary data.</text>
</comment>
<protein>
    <submittedName>
        <fullName evidence="1">Uncharacterized protein</fullName>
    </submittedName>
</protein>
<organism evidence="1 2">
    <name type="scientific">Diatrype stigma</name>
    <dbReference type="NCBI Taxonomy" id="117547"/>
    <lineage>
        <taxon>Eukaryota</taxon>
        <taxon>Fungi</taxon>
        <taxon>Dikarya</taxon>
        <taxon>Ascomycota</taxon>
        <taxon>Pezizomycotina</taxon>
        <taxon>Sordariomycetes</taxon>
        <taxon>Xylariomycetidae</taxon>
        <taxon>Xylariales</taxon>
        <taxon>Diatrypaceae</taxon>
        <taxon>Diatrype</taxon>
    </lineage>
</organism>
<gene>
    <name evidence="1" type="ORF">SLS62_001808</name>
</gene>
<dbReference type="InterPro" id="IPR036770">
    <property type="entry name" value="Ankyrin_rpt-contain_sf"/>
</dbReference>
<sequence length="222" mass="25339">MNVQSSLMTSTLIKLGAKLNGADLSGANILHIAAVLPRTEILQVLTKAEIDGIDIRSSVRGATPLSYFWYHLMSQSTASPYWARPGEEEIKAFEALLQDVRDRVIKIELDKLQAIIAMIKEGKILEAREELCQVMQVKTNARIEREAETFRVIELQVKEGMLEPAIESLEEFMDVSRARMQVSPFLEPEVDPIYFQYHCRGTKAEMMELMRVKREEWYTTSG</sequence>
<reference evidence="1 2" key="1">
    <citation type="submission" date="2024-02" db="EMBL/GenBank/DDBJ databases">
        <title>De novo assembly and annotation of 12 fungi associated with fruit tree decline syndrome in Ontario, Canada.</title>
        <authorList>
            <person name="Sulman M."/>
            <person name="Ellouze W."/>
            <person name="Ilyukhin E."/>
        </authorList>
    </citation>
    <scope>NUCLEOTIDE SEQUENCE [LARGE SCALE GENOMIC DNA]</scope>
    <source>
        <strain evidence="1 2">M11/M66-122</strain>
    </source>
</reference>
<evidence type="ECO:0000313" key="2">
    <source>
        <dbReference type="Proteomes" id="UP001320420"/>
    </source>
</evidence>
<evidence type="ECO:0000313" key="1">
    <source>
        <dbReference type="EMBL" id="KAK7756215.1"/>
    </source>
</evidence>
<dbReference type="EMBL" id="JAKJXP020000008">
    <property type="protein sequence ID" value="KAK7756215.1"/>
    <property type="molecule type" value="Genomic_DNA"/>
</dbReference>
<proteinExistence type="predicted"/>
<accession>A0AAN9YWA2</accession>
<dbReference type="Gene3D" id="1.25.40.20">
    <property type="entry name" value="Ankyrin repeat-containing domain"/>
    <property type="match status" value="1"/>
</dbReference>
<name>A0AAN9YWA2_9PEZI</name>
<dbReference type="Proteomes" id="UP001320420">
    <property type="component" value="Unassembled WGS sequence"/>
</dbReference>
<keyword evidence="2" id="KW-1185">Reference proteome</keyword>
<dbReference type="SUPFAM" id="SSF48403">
    <property type="entry name" value="Ankyrin repeat"/>
    <property type="match status" value="1"/>
</dbReference>